<comment type="caution">
    <text evidence="7">The sequence shown here is derived from an EMBL/GenBank/DDBJ whole genome shotgun (WGS) entry which is preliminary data.</text>
</comment>
<keyword evidence="3 4" id="KW-0949">S-adenosyl-L-methionine</keyword>
<keyword evidence="8" id="KW-1185">Reference proteome</keyword>
<dbReference type="Gene3D" id="2.40.50.1070">
    <property type="match status" value="1"/>
</dbReference>
<comment type="similarity">
    <text evidence="4">Belongs to the class I-like SAM-binding methyltransferase superfamily. RNA M5U methyltransferase family.</text>
</comment>
<feature type="binding site" evidence="4">
    <location>
        <position position="238"/>
    </location>
    <ligand>
        <name>S-adenosyl-L-methionine</name>
        <dbReference type="ChEBI" id="CHEBI:59789"/>
    </ligand>
</feature>
<organism evidence="7 8">
    <name type="scientific">Brachybacterium phenoliresistens</name>
    <dbReference type="NCBI Taxonomy" id="396014"/>
    <lineage>
        <taxon>Bacteria</taxon>
        <taxon>Bacillati</taxon>
        <taxon>Actinomycetota</taxon>
        <taxon>Actinomycetes</taxon>
        <taxon>Micrococcales</taxon>
        <taxon>Dermabacteraceae</taxon>
        <taxon>Brachybacterium</taxon>
    </lineage>
</organism>
<dbReference type="PATRIC" id="fig|396014.3.peg.2723"/>
<evidence type="ECO:0000256" key="4">
    <source>
        <dbReference type="PROSITE-ProRule" id="PRU01024"/>
    </source>
</evidence>
<dbReference type="PROSITE" id="PS51687">
    <property type="entry name" value="SAM_MT_RNA_M5U"/>
    <property type="match status" value="1"/>
</dbReference>
<name>Z9JRL3_9MICO</name>
<feature type="binding site" evidence="4">
    <location>
        <position position="209"/>
    </location>
    <ligand>
        <name>S-adenosyl-L-methionine</name>
        <dbReference type="ChEBI" id="CHEBI:59789"/>
    </ligand>
</feature>
<feature type="active site" description="Nucleophile" evidence="4">
    <location>
        <position position="332"/>
    </location>
</feature>
<dbReference type="eggNOG" id="COG2265">
    <property type="taxonomic scope" value="Bacteria"/>
</dbReference>
<dbReference type="AlphaFoldDB" id="Z9JRL3"/>
<dbReference type="GO" id="GO:0070041">
    <property type="term" value="F:rRNA (uridine-C5-)-methyltransferase activity"/>
    <property type="evidence" value="ECO:0007669"/>
    <property type="project" value="TreeGrafter"/>
</dbReference>
<dbReference type="PROSITE" id="PS01230">
    <property type="entry name" value="TRMA_1"/>
    <property type="match status" value="1"/>
</dbReference>
<dbReference type="PANTHER" id="PTHR11061:SF30">
    <property type="entry name" value="TRNA (URACIL(54)-C(5))-METHYLTRANSFERASE"/>
    <property type="match status" value="1"/>
</dbReference>
<evidence type="ECO:0000256" key="3">
    <source>
        <dbReference type="ARBA" id="ARBA00022691"/>
    </source>
</evidence>
<dbReference type="STRING" id="396014.BF93_03470"/>
<dbReference type="GO" id="GO:0070475">
    <property type="term" value="P:rRNA base methylation"/>
    <property type="evidence" value="ECO:0007669"/>
    <property type="project" value="TreeGrafter"/>
</dbReference>
<feature type="binding site" evidence="4">
    <location>
        <position position="305"/>
    </location>
    <ligand>
        <name>S-adenosyl-L-methionine</name>
        <dbReference type="ChEBI" id="CHEBI:59789"/>
    </ligand>
</feature>
<dbReference type="NCBIfam" id="NF002910">
    <property type="entry name" value="PRK03522.2-3"/>
    <property type="match status" value="1"/>
</dbReference>
<dbReference type="InterPro" id="IPR010280">
    <property type="entry name" value="U5_MeTrfase_fam"/>
</dbReference>
<feature type="binding site" evidence="4">
    <location>
        <position position="258"/>
    </location>
    <ligand>
        <name>S-adenosyl-L-methionine</name>
        <dbReference type="ChEBI" id="CHEBI:59789"/>
    </ligand>
</feature>
<feature type="domain" description="Methyltransferase" evidence="6">
    <location>
        <begin position="236"/>
        <end position="292"/>
    </location>
</feature>
<dbReference type="InterPro" id="IPR041698">
    <property type="entry name" value="Methyltransf_25"/>
</dbReference>
<protein>
    <submittedName>
        <fullName evidence="7">23S rRNA methyltransferase</fullName>
    </submittedName>
</protein>
<dbReference type="InterPro" id="IPR030390">
    <property type="entry name" value="MeTrfase_TrmA_AS"/>
</dbReference>
<dbReference type="HOGENOM" id="CLU_014689_0_0_11"/>
<keyword evidence="2 4" id="KW-0808">Transferase</keyword>
<dbReference type="EMBL" id="JDYK01000015">
    <property type="protein sequence ID" value="EWS80441.1"/>
    <property type="molecule type" value="Genomic_DNA"/>
</dbReference>
<dbReference type="PANTHER" id="PTHR11061">
    <property type="entry name" value="RNA M5U METHYLTRANSFERASE"/>
    <property type="match status" value="1"/>
</dbReference>
<proteinExistence type="inferred from homology"/>
<dbReference type="Pfam" id="PF13649">
    <property type="entry name" value="Methyltransf_25"/>
    <property type="match status" value="1"/>
</dbReference>
<dbReference type="InterPro" id="IPR029063">
    <property type="entry name" value="SAM-dependent_MTases_sf"/>
</dbReference>
<feature type="active site" evidence="5">
    <location>
        <position position="332"/>
    </location>
</feature>
<keyword evidence="1 4" id="KW-0489">Methyltransferase</keyword>
<reference evidence="7 8" key="1">
    <citation type="submission" date="2014-02" db="EMBL/GenBank/DDBJ databases">
        <title>Genome sequence of Brachybacterium phenoliresistens strain W13A50.</title>
        <authorList>
            <person name="Wang X."/>
        </authorList>
    </citation>
    <scope>NUCLEOTIDE SEQUENCE [LARGE SCALE GENOMIC DNA]</scope>
    <source>
        <strain evidence="7 8">W13A50</strain>
    </source>
</reference>
<dbReference type="Proteomes" id="UP000023067">
    <property type="component" value="Unassembled WGS sequence"/>
</dbReference>
<evidence type="ECO:0000313" key="8">
    <source>
        <dbReference type="Proteomes" id="UP000023067"/>
    </source>
</evidence>
<evidence type="ECO:0000259" key="6">
    <source>
        <dbReference type="Pfam" id="PF13649"/>
    </source>
</evidence>
<dbReference type="OrthoDB" id="9804590at2"/>
<dbReference type="Pfam" id="PF05958">
    <property type="entry name" value="tRNA_U5-meth_tr"/>
    <property type="match status" value="1"/>
</dbReference>
<dbReference type="SUPFAM" id="SSF53335">
    <property type="entry name" value="S-adenosyl-L-methionine-dependent methyltransferases"/>
    <property type="match status" value="1"/>
</dbReference>
<accession>Z9JRL3</accession>
<dbReference type="Gene3D" id="3.40.50.150">
    <property type="entry name" value="Vaccinia Virus protein VP39"/>
    <property type="match status" value="1"/>
</dbReference>
<evidence type="ECO:0000313" key="7">
    <source>
        <dbReference type="EMBL" id="EWS80441.1"/>
    </source>
</evidence>
<evidence type="ECO:0000256" key="5">
    <source>
        <dbReference type="PROSITE-ProRule" id="PRU10015"/>
    </source>
</evidence>
<evidence type="ECO:0000256" key="2">
    <source>
        <dbReference type="ARBA" id="ARBA00022679"/>
    </source>
</evidence>
<gene>
    <name evidence="7" type="ORF">BF93_03470</name>
</gene>
<evidence type="ECO:0000256" key="1">
    <source>
        <dbReference type="ARBA" id="ARBA00022603"/>
    </source>
</evidence>
<sequence>MRCHHFDAGTCRSCTLLGMPRARQVATSRERIEALLAPFLAPGTVWDAPILSADAGFRAKAKMVVTGTAQDPVLGIATGVDLVDCPLYPSGVEELLEQVRRLIRRAQVPPYDVARRRGELKHVLVTVSPDGELMLRLVLRSPGPLGRIREHLPALLAAAPRLRVVSANIHPEHKAVLEGAEEVHLAGDEALEVRTGDVTLRVRPQSFLQTNTEVAGALYRQVADWVDEIAPATLWDLYCGIGGFALHCARSSEVTGVELSAQAIEAAREAAAAAGLAATFHAADATAWAIAEARRIGPPDAVIVNPPRRGIGPDLAGFLETSGVRDVIYSSCNPATLARDLAAMPALRIVAGRLVDMFPHTEHEEVVVRLRRIQ</sequence>
<dbReference type="RefSeq" id="WP_038373393.1">
    <property type="nucleotide sequence ID" value="NZ_KK069999.1"/>
</dbReference>